<protein>
    <recommendedName>
        <fullName evidence="3">Zn(2)-C6 fungal-type domain-containing protein</fullName>
    </recommendedName>
</protein>
<dbReference type="EMBL" id="CABFNS010000933">
    <property type="protein sequence ID" value="VUC36748.1"/>
    <property type="molecule type" value="Genomic_DNA"/>
</dbReference>
<evidence type="ECO:0000256" key="1">
    <source>
        <dbReference type="ARBA" id="ARBA00023242"/>
    </source>
</evidence>
<dbReference type="Pfam" id="PF00172">
    <property type="entry name" value="Zn_clus"/>
    <property type="match status" value="1"/>
</dbReference>
<gene>
    <name evidence="4" type="ORF">CLO192961_LOCUS451933</name>
</gene>
<dbReference type="CDD" id="cd00067">
    <property type="entry name" value="GAL4"/>
    <property type="match status" value="1"/>
</dbReference>
<feature type="domain" description="Zn(2)-C6 fungal-type" evidence="3">
    <location>
        <begin position="15"/>
        <end position="45"/>
    </location>
</feature>
<keyword evidence="5" id="KW-1185">Reference proteome</keyword>
<evidence type="ECO:0000313" key="4">
    <source>
        <dbReference type="EMBL" id="VUC36748.1"/>
    </source>
</evidence>
<sequence>MASFVIHGELGPPRACDRCHAVKARCQWLSDKSECERCIRLEYPCESTRPKGKPGRRRGDGWGNRQSREPQTHQDRLHCARLQAQTRRGALIPRCIQEFDSVPSVDRQILQLVQRILFQSEMLDLFSVSDKFTEPVRRQVIPQLLLSKSTLLDGLLACAISWAGDVDDSSNFRRLTACYRHASSAIATLMTLEATSPETMMEALMLGALVSSFAVKLRVNDVLAICSRTLALIKPIYNTSDPKEPEPLVFMSCMVMWEVRGCLFSCELPTLRFRAPQKSYVDRHVGLCASVIPCFYDVCKLSHALSKGPVDTTDIYLELESIEEFVRSWQPDPPEDFTDRFDTVEVTHMLCQVQVMRQALLLIAHRLRFPFGVNDGPAQMLSMAILSQMETTLATTRSIVRCVDLGLLVACLELRGAWRQKWLNDITKFTGFSPQFGEHVKQTLESFWAGMDSFGILSWSELVKLGSPFLRNQH</sequence>
<accession>A0ABY6UZL0</accession>
<feature type="region of interest" description="Disordered" evidence="2">
    <location>
        <begin position="48"/>
        <end position="75"/>
    </location>
</feature>
<proteinExistence type="predicted"/>
<reference evidence="4 5" key="1">
    <citation type="submission" date="2019-06" db="EMBL/GenBank/DDBJ databases">
        <authorList>
            <person name="Broberg M."/>
        </authorList>
    </citation>
    <scope>NUCLEOTIDE SEQUENCE [LARGE SCALE GENOMIC DNA]</scope>
</reference>
<name>A0ABY6UZL0_BIOOC</name>
<dbReference type="InterPro" id="IPR001138">
    <property type="entry name" value="Zn2Cys6_DnaBD"/>
</dbReference>
<evidence type="ECO:0000259" key="3">
    <source>
        <dbReference type="PROSITE" id="PS00463"/>
    </source>
</evidence>
<dbReference type="SUPFAM" id="SSF57701">
    <property type="entry name" value="Zn2/Cys6 DNA-binding domain"/>
    <property type="match status" value="1"/>
</dbReference>
<comment type="caution">
    <text evidence="4">The sequence shown here is derived from an EMBL/GenBank/DDBJ whole genome shotgun (WGS) entry which is preliminary data.</text>
</comment>
<evidence type="ECO:0000313" key="5">
    <source>
        <dbReference type="Proteomes" id="UP000766486"/>
    </source>
</evidence>
<organism evidence="4 5">
    <name type="scientific">Bionectria ochroleuca</name>
    <name type="common">Gliocladium roseum</name>
    <dbReference type="NCBI Taxonomy" id="29856"/>
    <lineage>
        <taxon>Eukaryota</taxon>
        <taxon>Fungi</taxon>
        <taxon>Dikarya</taxon>
        <taxon>Ascomycota</taxon>
        <taxon>Pezizomycotina</taxon>
        <taxon>Sordariomycetes</taxon>
        <taxon>Hypocreomycetidae</taxon>
        <taxon>Hypocreales</taxon>
        <taxon>Bionectriaceae</taxon>
        <taxon>Clonostachys</taxon>
    </lineage>
</organism>
<dbReference type="InterPro" id="IPR021858">
    <property type="entry name" value="Fun_TF"/>
</dbReference>
<dbReference type="InterPro" id="IPR036864">
    <property type="entry name" value="Zn2-C6_fun-type_DNA-bd_sf"/>
</dbReference>
<dbReference type="PROSITE" id="PS00463">
    <property type="entry name" value="ZN2_CY6_FUNGAL_1"/>
    <property type="match status" value="1"/>
</dbReference>
<evidence type="ECO:0000256" key="2">
    <source>
        <dbReference type="SAM" id="MobiDB-lite"/>
    </source>
</evidence>
<keyword evidence="1" id="KW-0539">Nucleus</keyword>
<dbReference type="Pfam" id="PF11951">
    <property type="entry name" value="Fungal_trans_2"/>
    <property type="match status" value="1"/>
</dbReference>
<dbReference type="Proteomes" id="UP000766486">
    <property type="component" value="Unassembled WGS sequence"/>
</dbReference>
<feature type="compositionally biased region" description="Basic and acidic residues" evidence="2">
    <location>
        <begin position="66"/>
        <end position="75"/>
    </location>
</feature>